<evidence type="ECO:0000256" key="8">
    <source>
        <dbReference type="ARBA" id="ARBA00022982"/>
    </source>
</evidence>
<comment type="function">
    <text evidence="1 14">Catalyzes the ferredoxin-dependent oxidative decarboxylation of arylpyruvates.</text>
</comment>
<evidence type="ECO:0000256" key="4">
    <source>
        <dbReference type="ARBA" id="ARBA00017710"/>
    </source>
</evidence>
<keyword evidence="7 14" id="KW-0479">Metal-binding</keyword>
<dbReference type="PROSITE" id="PS00198">
    <property type="entry name" value="4FE4S_FER_1"/>
    <property type="match status" value="1"/>
</dbReference>
<protein>
    <recommendedName>
        <fullName evidence="4 14">Indolepyruvate oxidoreductase subunit IorA</fullName>
        <shortName evidence="14">IOR</shortName>
        <ecNumber evidence="3 14">1.2.7.8</ecNumber>
    </recommendedName>
    <alternativeName>
        <fullName evidence="12 14">Indolepyruvate ferredoxin oxidoreductase subunit alpha</fullName>
    </alternativeName>
</protein>
<dbReference type="CDD" id="cd07034">
    <property type="entry name" value="TPP_PYR_PFOR_IOR-alpha_like"/>
    <property type="match status" value="1"/>
</dbReference>
<dbReference type="NCBIfam" id="TIGR03336">
    <property type="entry name" value="IOR_alpha"/>
    <property type="match status" value="1"/>
</dbReference>
<dbReference type="InterPro" id="IPR017896">
    <property type="entry name" value="4Fe4S_Fe-S-bd"/>
</dbReference>
<keyword evidence="9 14" id="KW-0560">Oxidoreductase</keyword>
<comment type="catalytic activity">
    <reaction evidence="13 14">
        <text>indole-3-pyruvate + 2 oxidized [2Fe-2S]-[ferredoxin] + CoA = (indol-3-yl)acetyl-CoA + 2 reduced [2Fe-2S]-[ferredoxin] + CO2 + H(+)</text>
        <dbReference type="Rhea" id="RHEA:12645"/>
        <dbReference type="Rhea" id="RHEA-COMP:10000"/>
        <dbReference type="Rhea" id="RHEA-COMP:10001"/>
        <dbReference type="ChEBI" id="CHEBI:15378"/>
        <dbReference type="ChEBI" id="CHEBI:16526"/>
        <dbReference type="ChEBI" id="CHEBI:17640"/>
        <dbReference type="ChEBI" id="CHEBI:33737"/>
        <dbReference type="ChEBI" id="CHEBI:33738"/>
        <dbReference type="ChEBI" id="CHEBI:57271"/>
        <dbReference type="ChEBI" id="CHEBI:57287"/>
        <dbReference type="EC" id="1.2.7.8"/>
    </reaction>
</comment>
<evidence type="ECO:0000256" key="1">
    <source>
        <dbReference type="ARBA" id="ARBA00002995"/>
    </source>
</evidence>
<evidence type="ECO:0000256" key="3">
    <source>
        <dbReference type="ARBA" id="ARBA00012812"/>
    </source>
</evidence>
<feature type="binding site" evidence="15">
    <location>
        <position position="572"/>
    </location>
    <ligand>
        <name>[4Fe-4S] cluster</name>
        <dbReference type="ChEBI" id="CHEBI:49883"/>
        <label>2</label>
    </ligand>
</feature>
<dbReference type="Pfam" id="PF01855">
    <property type="entry name" value="POR_N"/>
    <property type="match status" value="1"/>
</dbReference>
<comment type="caution">
    <text evidence="17">The sequence shown here is derived from an EMBL/GenBank/DDBJ whole genome shotgun (WGS) entry which is preliminary data.</text>
</comment>
<dbReference type="InterPro" id="IPR017900">
    <property type="entry name" value="4Fe4S_Fe_S_CS"/>
</dbReference>
<dbReference type="Gene3D" id="3.30.70.20">
    <property type="match status" value="1"/>
</dbReference>
<name>A0A6L5GRQ6_9FIRM</name>
<feature type="binding site" evidence="15">
    <location>
        <position position="542"/>
    </location>
    <ligand>
        <name>[4Fe-4S] cluster</name>
        <dbReference type="ChEBI" id="CHEBI:49883"/>
        <label>1</label>
    </ligand>
</feature>
<dbReference type="InterPro" id="IPR017721">
    <property type="entry name" value="IorA"/>
</dbReference>
<dbReference type="Pfam" id="PF02775">
    <property type="entry name" value="TPP_enzyme_C"/>
    <property type="match status" value="1"/>
</dbReference>
<dbReference type="InterPro" id="IPR009014">
    <property type="entry name" value="Transketo_C/PFOR_II"/>
</dbReference>
<evidence type="ECO:0000256" key="11">
    <source>
        <dbReference type="ARBA" id="ARBA00023014"/>
    </source>
</evidence>
<feature type="binding site" evidence="15">
    <location>
        <position position="545"/>
    </location>
    <ligand>
        <name>[4Fe-4S] cluster</name>
        <dbReference type="ChEBI" id="CHEBI:49883"/>
        <label>1</label>
    </ligand>
</feature>
<dbReference type="PANTHER" id="PTHR43710:SF5">
    <property type="entry name" value="INDOLEPYRUVATE FERREDOXIN OXIDOREDUCTASE ALPHA SUBUNIT"/>
    <property type="match status" value="1"/>
</dbReference>
<dbReference type="InterPro" id="IPR002880">
    <property type="entry name" value="Pyrv_Fd/Flavodoxin_OxRdtase_N"/>
</dbReference>
<gene>
    <name evidence="17" type="primary">iorA</name>
    <name evidence="17" type="ORF">FRC53_05225</name>
</gene>
<feature type="binding site" evidence="15">
    <location>
        <position position="582"/>
    </location>
    <ligand>
        <name>[4Fe-4S] cluster</name>
        <dbReference type="ChEBI" id="CHEBI:49883"/>
        <label>1</label>
    </ligand>
</feature>
<keyword evidence="18" id="KW-1185">Reference proteome</keyword>
<evidence type="ECO:0000256" key="12">
    <source>
        <dbReference type="ARBA" id="ARBA00030514"/>
    </source>
</evidence>
<evidence type="ECO:0000256" key="7">
    <source>
        <dbReference type="ARBA" id="ARBA00022723"/>
    </source>
</evidence>
<feature type="binding site" evidence="15">
    <location>
        <position position="578"/>
    </location>
    <ligand>
        <name>[4Fe-4S] cluster</name>
        <dbReference type="ChEBI" id="CHEBI:49883"/>
        <label>2</label>
    </ligand>
</feature>
<keyword evidence="6 14" id="KW-0004">4Fe-4S</keyword>
<dbReference type="InterPro" id="IPR045025">
    <property type="entry name" value="HACL1-like"/>
</dbReference>
<evidence type="ECO:0000256" key="13">
    <source>
        <dbReference type="ARBA" id="ARBA00048332"/>
    </source>
</evidence>
<dbReference type="GO" id="GO:0030976">
    <property type="term" value="F:thiamine pyrophosphate binding"/>
    <property type="evidence" value="ECO:0007669"/>
    <property type="project" value="InterPro"/>
</dbReference>
<keyword evidence="8 14" id="KW-0249">Electron transport</keyword>
<evidence type="ECO:0000256" key="2">
    <source>
        <dbReference type="ARBA" id="ARBA00011238"/>
    </source>
</evidence>
<evidence type="ECO:0000259" key="16">
    <source>
        <dbReference type="PROSITE" id="PS51379"/>
    </source>
</evidence>
<dbReference type="GO" id="GO:0051539">
    <property type="term" value="F:4 iron, 4 sulfur cluster binding"/>
    <property type="evidence" value="ECO:0007669"/>
    <property type="project" value="UniProtKB-UniRule"/>
</dbReference>
<dbReference type="EC" id="1.2.7.8" evidence="3 14"/>
<dbReference type="PROSITE" id="PS51379">
    <property type="entry name" value="4FE4S_FER_2"/>
    <property type="match status" value="2"/>
</dbReference>
<comment type="subunit">
    <text evidence="2">Heterodimer of the IorA and IorB subunits.</text>
</comment>
<comment type="cofactor">
    <cofactor evidence="14 15">
        <name>[4Fe-4S] cluster</name>
        <dbReference type="ChEBI" id="CHEBI:49883"/>
    </cofactor>
    <text evidence="14 15">Binds 2 [4Fe-4S] clusters. In this family the first cluster has a non-standard and varying [4Fe-4S] binding motif CX(2)CX(2)CX(4-5)CP.</text>
</comment>
<evidence type="ECO:0000313" key="17">
    <source>
        <dbReference type="EMBL" id="MQM72818.1"/>
    </source>
</evidence>
<reference evidence="17" key="1">
    <citation type="journal article" date="2020" name="Appl. Environ. Microbiol.">
        <title>Medium-Chain Fatty Acid Synthesis by 'Candidatus Weimeria bifida' gen. nov., sp. nov., and 'Candidatus Pseudoramibacter fermentans' sp. nov.</title>
        <authorList>
            <person name="Scarborough M.J."/>
            <person name="Myers K.S."/>
            <person name="Donohue T.J."/>
            <person name="Noguera D.R."/>
        </authorList>
    </citation>
    <scope>NUCLEOTIDE SEQUENCE</scope>
    <source>
        <strain evidence="17">EUB1.1</strain>
    </source>
</reference>
<accession>A0A6L5GRQ6</accession>
<keyword evidence="10 14" id="KW-0408">Iron</keyword>
<feature type="binding site" evidence="15">
    <location>
        <position position="575"/>
    </location>
    <ligand>
        <name>[4Fe-4S] cluster</name>
        <dbReference type="ChEBI" id="CHEBI:49883"/>
        <label>2</label>
    </ligand>
</feature>
<evidence type="ECO:0000256" key="5">
    <source>
        <dbReference type="ARBA" id="ARBA00022448"/>
    </source>
</evidence>
<dbReference type="GO" id="GO:0043805">
    <property type="term" value="F:indolepyruvate ferredoxin oxidoreductase activity"/>
    <property type="evidence" value="ECO:0007669"/>
    <property type="project" value="UniProtKB-UniRule"/>
</dbReference>
<proteinExistence type="predicted"/>
<dbReference type="Proteomes" id="UP000473648">
    <property type="component" value="Unassembled WGS sequence"/>
</dbReference>
<evidence type="ECO:0000256" key="6">
    <source>
        <dbReference type="ARBA" id="ARBA00022485"/>
    </source>
</evidence>
<dbReference type="PANTHER" id="PTHR43710">
    <property type="entry name" value="2-HYDROXYACYL-COA LYASE"/>
    <property type="match status" value="1"/>
</dbReference>
<keyword evidence="5 14" id="KW-0813">Transport</keyword>
<feature type="binding site" evidence="15">
    <location>
        <position position="548"/>
    </location>
    <ligand>
        <name>[4Fe-4S] cluster</name>
        <dbReference type="ChEBI" id="CHEBI:49883"/>
        <label>1</label>
    </ligand>
</feature>
<sequence length="590" mass="64868">MKKLFTGNEAAARGAWEAGVKFAAAYPGTPSTEILENLALYDEVQTEWAPNEKVAVESVAGASIAGVRSLACMKHVGLNVAADPMFTFAYLGVNGGSVILTADEPGMFSSQNEQDNRHYARAAKMPMFEPSDSQETKDMMINAFDLSEEYDVPVLFRMTTRVDHSKSIVNCEDRKDIPDKPYEKNIPKYCPMPAFTGDMQKKLYANLEKVKDFSNHCKWNYIEDNHKSLGIIASGVAFRYAKEVFGDEASYLKIGFSHPLPMELIKEFASKVETIYVLEENDPIMETEIKAAGIPCIGKDMFPQRGELLPERIRLAAFGKTQETIKPNPEAVVGRPPALCAGCPHRGFFYELSKLKNTMIFSDIGCYTLGALAPYNATDACICMGASISGGHGVAQALKLKNEDMNVVSVIGDSTFFHSGITSLLDASYNKSSYLTVILDNRITGMTGHQQNPGSGYDLKGNKAPISDIEKICRAMNITNIRTVNPNNLQEMKDALDWGIHCDGPAVIITRWPCALKKLSEEDKQEFPKVFTQKYHVDMDKCIGCKKCIGTGCPSLEFGRVQDKKMNITESCVGCGVCSQVCPVDAIIKG</sequence>
<feature type="binding site" evidence="15">
    <location>
        <position position="553"/>
    </location>
    <ligand>
        <name>[4Fe-4S] cluster</name>
        <dbReference type="ChEBI" id="CHEBI:49883"/>
        <label>2</label>
    </ligand>
</feature>
<dbReference type="Gene3D" id="3.40.50.970">
    <property type="match status" value="2"/>
</dbReference>
<dbReference type="InterPro" id="IPR011766">
    <property type="entry name" value="TPP_enzyme_TPP-bd"/>
</dbReference>
<dbReference type="SUPFAM" id="SSF52518">
    <property type="entry name" value="Thiamin diphosphate-binding fold (THDP-binding)"/>
    <property type="match status" value="2"/>
</dbReference>
<keyword evidence="11 14" id="KW-0411">Iron-sulfur</keyword>
<dbReference type="CDD" id="cd02008">
    <property type="entry name" value="TPP_IOR_alpha"/>
    <property type="match status" value="1"/>
</dbReference>
<dbReference type="PIRSF" id="PIRSF006439">
    <property type="entry name" value="Indolepyruvate_ferr_oxidored"/>
    <property type="match status" value="1"/>
</dbReference>
<dbReference type="InterPro" id="IPR029061">
    <property type="entry name" value="THDP-binding"/>
</dbReference>
<dbReference type="FunFam" id="3.40.50.970:FF:000039">
    <property type="entry name" value="Indolepyruvate oxidoreductase subunit IorA"/>
    <property type="match status" value="1"/>
</dbReference>
<dbReference type="Pfam" id="PF14697">
    <property type="entry name" value="Fer4_21"/>
    <property type="match status" value="1"/>
</dbReference>
<feature type="domain" description="4Fe-4S ferredoxin-type" evidence="16">
    <location>
        <begin position="562"/>
        <end position="590"/>
    </location>
</feature>
<dbReference type="EMBL" id="VOGB01000004">
    <property type="protein sequence ID" value="MQM72818.1"/>
    <property type="molecule type" value="Genomic_DNA"/>
</dbReference>
<organism evidence="17 18">
    <name type="scientific">Candidatus Pseudoramibacter fermentans</name>
    <dbReference type="NCBI Taxonomy" id="2594427"/>
    <lineage>
        <taxon>Bacteria</taxon>
        <taxon>Bacillati</taxon>
        <taxon>Bacillota</taxon>
        <taxon>Clostridia</taxon>
        <taxon>Eubacteriales</taxon>
        <taxon>Eubacteriaceae</taxon>
        <taxon>Pseudoramibacter</taxon>
    </lineage>
</organism>
<feature type="domain" description="4Fe-4S ferredoxin-type" evidence="16">
    <location>
        <begin position="533"/>
        <end position="555"/>
    </location>
</feature>
<evidence type="ECO:0000256" key="15">
    <source>
        <dbReference type="PIRSR" id="PIRSR006439-50"/>
    </source>
</evidence>
<dbReference type="SUPFAM" id="SSF52922">
    <property type="entry name" value="TK C-terminal domain-like"/>
    <property type="match status" value="1"/>
</dbReference>
<evidence type="ECO:0000256" key="10">
    <source>
        <dbReference type="ARBA" id="ARBA00023004"/>
    </source>
</evidence>
<evidence type="ECO:0000256" key="9">
    <source>
        <dbReference type="ARBA" id="ARBA00023002"/>
    </source>
</evidence>
<evidence type="ECO:0000256" key="14">
    <source>
        <dbReference type="PIRNR" id="PIRNR006439"/>
    </source>
</evidence>
<evidence type="ECO:0000313" key="18">
    <source>
        <dbReference type="Proteomes" id="UP000473648"/>
    </source>
</evidence>
<dbReference type="AlphaFoldDB" id="A0A6L5GRQ6"/>
<dbReference type="GO" id="GO:0046872">
    <property type="term" value="F:metal ion binding"/>
    <property type="evidence" value="ECO:0007669"/>
    <property type="project" value="UniProtKB-UniRule"/>
</dbReference>